<dbReference type="InterPro" id="IPR036291">
    <property type="entry name" value="NAD(P)-bd_dom_sf"/>
</dbReference>
<organism evidence="2 3">
    <name type="scientific">Friedmanniomyces endolithicus</name>
    <dbReference type="NCBI Taxonomy" id="329885"/>
    <lineage>
        <taxon>Eukaryota</taxon>
        <taxon>Fungi</taxon>
        <taxon>Dikarya</taxon>
        <taxon>Ascomycota</taxon>
        <taxon>Pezizomycotina</taxon>
        <taxon>Dothideomycetes</taxon>
        <taxon>Dothideomycetidae</taxon>
        <taxon>Mycosphaerellales</taxon>
        <taxon>Teratosphaeriaceae</taxon>
        <taxon>Friedmanniomyces</taxon>
    </lineage>
</organism>
<dbReference type="PANTHER" id="PTHR45348:SF5">
    <property type="entry name" value="OXIDOREDUCTASE, PUTATIVE (AFU_ORTHOLOGUE AFUA_8G01420)-RELATED"/>
    <property type="match status" value="1"/>
</dbReference>
<feature type="non-terminal residue" evidence="2">
    <location>
        <position position="1"/>
    </location>
</feature>
<evidence type="ECO:0000313" key="3">
    <source>
        <dbReference type="Proteomes" id="UP001168146"/>
    </source>
</evidence>
<gene>
    <name evidence="2" type="ORF">LTR82_018190</name>
</gene>
<dbReference type="Gene3D" id="3.40.50.720">
    <property type="entry name" value="NAD(P)-binding Rossmann-like Domain"/>
    <property type="match status" value="1"/>
</dbReference>
<dbReference type="InterPro" id="IPR047122">
    <property type="entry name" value="Trans-enoyl_RdTase-like"/>
</dbReference>
<comment type="caution">
    <text evidence="2">The sequence shown here is derived from an EMBL/GenBank/DDBJ whole genome shotgun (WGS) entry which is preliminary data.</text>
</comment>
<dbReference type="GO" id="GO:0016651">
    <property type="term" value="F:oxidoreductase activity, acting on NAD(P)H"/>
    <property type="evidence" value="ECO:0007669"/>
    <property type="project" value="InterPro"/>
</dbReference>
<keyword evidence="1" id="KW-0560">Oxidoreductase</keyword>
<evidence type="ECO:0000313" key="2">
    <source>
        <dbReference type="EMBL" id="KAK0301650.1"/>
    </source>
</evidence>
<dbReference type="SUPFAM" id="SSF51735">
    <property type="entry name" value="NAD(P)-binding Rossmann-fold domains"/>
    <property type="match status" value="1"/>
</dbReference>
<dbReference type="PANTHER" id="PTHR45348">
    <property type="entry name" value="HYPOTHETICAL OXIDOREDUCTASE (EUROFUNG)"/>
    <property type="match status" value="1"/>
</dbReference>
<reference evidence="2" key="1">
    <citation type="submission" date="2021-12" db="EMBL/GenBank/DDBJ databases">
        <title>Black yeast isolated from Biological Soil Crust.</title>
        <authorList>
            <person name="Kurbessoian T."/>
        </authorList>
    </citation>
    <scope>NUCLEOTIDE SEQUENCE</scope>
    <source>
        <strain evidence="2">CCFEE 5208</strain>
    </source>
</reference>
<name>A0AAN6F6H8_9PEZI</name>
<dbReference type="Proteomes" id="UP001168146">
    <property type="component" value="Unassembled WGS sequence"/>
</dbReference>
<dbReference type="EMBL" id="JASUXU010000319">
    <property type="protein sequence ID" value="KAK0301650.1"/>
    <property type="molecule type" value="Genomic_DNA"/>
</dbReference>
<dbReference type="AlphaFoldDB" id="A0AAN6F6H8"/>
<evidence type="ECO:0000256" key="1">
    <source>
        <dbReference type="ARBA" id="ARBA00023002"/>
    </source>
</evidence>
<sequence length="235" mass="24855">ASTVPLAATAAAWALYRDLALQAPWNPMPQLQKMPLIINGGSTAVGAFAIKLALLSNVHPIIAIAGSGASYVDTLLNHESGDVCVDYRHGAENTLQRVRTALAGSEARHAVEAVGDASGLALLQQLVAQDGTISMSLPVGKSDSIELKKEARTLLMSSVSVHETMAPFPPGGKVFGFILSQFFGYAMRNGMLKGHPYRVVPGGLSGVQEALEDLKKGMASATKFVMRVEEDIRLT</sequence>
<protein>
    <recommendedName>
        <fullName evidence="4">Alcohol dehydrogenase-like C-terminal domain-containing protein</fullName>
    </recommendedName>
</protein>
<proteinExistence type="predicted"/>
<accession>A0AAN6F6H8</accession>
<evidence type="ECO:0008006" key="4">
    <source>
        <dbReference type="Google" id="ProtNLM"/>
    </source>
</evidence>